<dbReference type="InterPro" id="IPR016181">
    <property type="entry name" value="Acyl_CoA_acyltransferase"/>
</dbReference>
<proteinExistence type="predicted"/>
<dbReference type="InterPro" id="IPR000182">
    <property type="entry name" value="GNAT_dom"/>
</dbReference>
<dbReference type="GO" id="GO:0016747">
    <property type="term" value="F:acyltransferase activity, transferring groups other than amino-acyl groups"/>
    <property type="evidence" value="ECO:0007669"/>
    <property type="project" value="InterPro"/>
</dbReference>
<reference evidence="2 3" key="1">
    <citation type="submission" date="2014-02" db="EMBL/GenBank/DDBJ databases">
        <title>Kosmotoga genome sequencing.</title>
        <authorList>
            <person name="Pollo S.M."/>
            <person name="Charchuk R."/>
            <person name="Nesbo C.L."/>
        </authorList>
    </citation>
    <scope>NUCLEOTIDE SEQUENCE [LARGE SCALE GENOMIC DNA]</scope>
    <source>
        <strain evidence="2 3">S304</strain>
    </source>
</reference>
<dbReference type="CDD" id="cd04301">
    <property type="entry name" value="NAT_SF"/>
    <property type="match status" value="1"/>
</dbReference>
<dbReference type="PANTHER" id="PTHR47403">
    <property type="entry name" value="LOC100145250 PROTEIN"/>
    <property type="match status" value="1"/>
</dbReference>
<gene>
    <name evidence="2" type="ORF">AT15_07210</name>
</gene>
<dbReference type="STRING" id="1453497.AT15_07210"/>
<dbReference type="SUPFAM" id="SSF55729">
    <property type="entry name" value="Acyl-CoA N-acyltransferases (Nat)"/>
    <property type="match status" value="1"/>
</dbReference>
<protein>
    <recommendedName>
        <fullName evidence="1">N-acetyltransferase domain-containing protein</fullName>
    </recommendedName>
</protein>
<dbReference type="EMBL" id="JFHK01000004">
    <property type="protein sequence ID" value="OAA31277.1"/>
    <property type="molecule type" value="Genomic_DNA"/>
</dbReference>
<accession>A0A182C7L1</accession>
<dbReference type="RefSeq" id="WP_068346284.1">
    <property type="nucleotide sequence ID" value="NZ_JFHK01000004.1"/>
</dbReference>
<dbReference type="Proteomes" id="UP000077339">
    <property type="component" value="Unassembled WGS sequence"/>
</dbReference>
<organism evidence="2 3">
    <name type="scientific">Kosmotoga arenicorallina S304</name>
    <dbReference type="NCBI Taxonomy" id="1453497"/>
    <lineage>
        <taxon>Bacteria</taxon>
        <taxon>Thermotogati</taxon>
        <taxon>Thermotogota</taxon>
        <taxon>Thermotogae</taxon>
        <taxon>Kosmotogales</taxon>
        <taxon>Kosmotogaceae</taxon>
        <taxon>Kosmotoga</taxon>
    </lineage>
</organism>
<dbReference type="PATRIC" id="fig|1453497.3.peg.1436"/>
<evidence type="ECO:0000259" key="1">
    <source>
        <dbReference type="PROSITE" id="PS51186"/>
    </source>
</evidence>
<dbReference type="Gene3D" id="3.40.630.30">
    <property type="match status" value="1"/>
</dbReference>
<name>A0A182C7L1_9BACT</name>
<evidence type="ECO:0000313" key="2">
    <source>
        <dbReference type="EMBL" id="OAA31277.1"/>
    </source>
</evidence>
<sequence length="270" mass="30831">MLFRKVETGDFKKVVELTSGIWDGEDYIPSVFEKWINERNGYFYCLDGEQGQLIALGRLKLFDEETGWLEGLRVAQHFQGKGFGKEMARKMIQLAKSLGIKKLLFSTYFDNVESITINEKIGFYRIDTYTNLQLDALSSEGSIGEVSFASFHIEGFISNDWVFFQAKSKITSDLLPAAEFVDISGCRMLFAQNIKFPETLEISWVDSSKVTDKAIACAISFARSRGYKKMHLMLKAGAPLEPFLKNGFYYFERSEDVYLYSGEVEKLKLT</sequence>
<dbReference type="OrthoDB" id="1949423at2"/>
<dbReference type="Pfam" id="PF00583">
    <property type="entry name" value="Acetyltransf_1"/>
    <property type="match status" value="1"/>
</dbReference>
<comment type="caution">
    <text evidence="2">The sequence shown here is derived from an EMBL/GenBank/DDBJ whole genome shotgun (WGS) entry which is preliminary data.</text>
</comment>
<dbReference type="PANTHER" id="PTHR47403:SF6">
    <property type="entry name" value="N-ACETYLTRANSFERASE DOMAIN-CONTAINING PROTEIN"/>
    <property type="match status" value="1"/>
</dbReference>
<evidence type="ECO:0000313" key="3">
    <source>
        <dbReference type="Proteomes" id="UP000077339"/>
    </source>
</evidence>
<dbReference type="PROSITE" id="PS51186">
    <property type="entry name" value="GNAT"/>
    <property type="match status" value="1"/>
</dbReference>
<feature type="domain" description="N-acetyltransferase" evidence="1">
    <location>
        <begin position="1"/>
        <end position="144"/>
    </location>
</feature>
<dbReference type="AlphaFoldDB" id="A0A182C7L1"/>
<keyword evidence="3" id="KW-1185">Reference proteome</keyword>